<proteinExistence type="predicted"/>
<dbReference type="Proteomes" id="UP000799640">
    <property type="component" value="Unassembled WGS sequence"/>
</dbReference>
<dbReference type="EMBL" id="ML996696">
    <property type="protein sequence ID" value="KAF2399782.1"/>
    <property type="molecule type" value="Genomic_DNA"/>
</dbReference>
<feature type="region of interest" description="Disordered" evidence="1">
    <location>
        <begin position="244"/>
        <end position="268"/>
    </location>
</feature>
<dbReference type="OrthoDB" id="5358886at2759"/>
<gene>
    <name evidence="3" type="ORF">EJ06DRAFT_522040</name>
</gene>
<feature type="region of interest" description="Disordered" evidence="1">
    <location>
        <begin position="21"/>
        <end position="88"/>
    </location>
</feature>
<feature type="signal peptide" evidence="2">
    <location>
        <begin position="1"/>
        <end position="18"/>
    </location>
</feature>
<organism evidence="3 4">
    <name type="scientific">Trichodelitschia bisporula</name>
    <dbReference type="NCBI Taxonomy" id="703511"/>
    <lineage>
        <taxon>Eukaryota</taxon>
        <taxon>Fungi</taxon>
        <taxon>Dikarya</taxon>
        <taxon>Ascomycota</taxon>
        <taxon>Pezizomycotina</taxon>
        <taxon>Dothideomycetes</taxon>
        <taxon>Dothideomycetes incertae sedis</taxon>
        <taxon>Phaeotrichales</taxon>
        <taxon>Phaeotrichaceae</taxon>
        <taxon>Trichodelitschia</taxon>
    </lineage>
</organism>
<name>A0A6G1HUV5_9PEZI</name>
<feature type="compositionally biased region" description="Basic residues" evidence="1">
    <location>
        <begin position="246"/>
        <end position="258"/>
    </location>
</feature>
<keyword evidence="4" id="KW-1185">Reference proteome</keyword>
<feature type="region of interest" description="Disordered" evidence="1">
    <location>
        <begin position="313"/>
        <end position="337"/>
    </location>
</feature>
<dbReference type="AlphaFoldDB" id="A0A6G1HUV5"/>
<protein>
    <submittedName>
        <fullName evidence="3">Uncharacterized protein</fullName>
    </submittedName>
</protein>
<sequence length="337" mass="37579">MLLARLSALFACAGASLAADSGLERRQASSTTTKPWPEPVPLTMTRSSTSTKPWPQPVPPTSSTLTRASTTKPWPQPVPPTNSPAPRMVENGVVRDAECKNCPYLGCLNAGVLWENANATFSCWTQGEMIGNQKLWLKYQFGLRTEDFCYVNTYDLLPRPGDYKSALPYCGTKSELSFYLPTAKVKTIFYTECSICPYRDCDGVKFYPPGSSLDVNCQVLDGWNQFGPLHVNGTRQLLRLPEHSRRTPRPPLRLHNHSVRPNNDNARPAALLRPYPTHQHQGPPRRRIRWLGLGRRHGEEHLYCGAVGWASESAPDGPAADGVWELGGWRPRRAGRD</sequence>
<feature type="compositionally biased region" description="Polar residues" evidence="1">
    <location>
        <begin position="61"/>
        <end position="73"/>
    </location>
</feature>
<feature type="compositionally biased region" description="Polar residues" evidence="1">
    <location>
        <begin position="44"/>
        <end position="53"/>
    </location>
</feature>
<evidence type="ECO:0000256" key="2">
    <source>
        <dbReference type="SAM" id="SignalP"/>
    </source>
</evidence>
<feature type="compositionally biased region" description="Pro residues" evidence="1">
    <location>
        <begin position="74"/>
        <end position="83"/>
    </location>
</feature>
<evidence type="ECO:0000313" key="3">
    <source>
        <dbReference type="EMBL" id="KAF2399782.1"/>
    </source>
</evidence>
<evidence type="ECO:0000313" key="4">
    <source>
        <dbReference type="Proteomes" id="UP000799640"/>
    </source>
</evidence>
<accession>A0A6G1HUV5</accession>
<feature type="chain" id="PRO_5026081884" evidence="2">
    <location>
        <begin position="19"/>
        <end position="337"/>
    </location>
</feature>
<reference evidence="3" key="1">
    <citation type="journal article" date="2020" name="Stud. Mycol.">
        <title>101 Dothideomycetes genomes: a test case for predicting lifestyles and emergence of pathogens.</title>
        <authorList>
            <person name="Haridas S."/>
            <person name="Albert R."/>
            <person name="Binder M."/>
            <person name="Bloem J."/>
            <person name="Labutti K."/>
            <person name="Salamov A."/>
            <person name="Andreopoulos B."/>
            <person name="Baker S."/>
            <person name="Barry K."/>
            <person name="Bills G."/>
            <person name="Bluhm B."/>
            <person name="Cannon C."/>
            <person name="Castanera R."/>
            <person name="Culley D."/>
            <person name="Daum C."/>
            <person name="Ezra D."/>
            <person name="Gonzalez J."/>
            <person name="Henrissat B."/>
            <person name="Kuo A."/>
            <person name="Liang C."/>
            <person name="Lipzen A."/>
            <person name="Lutzoni F."/>
            <person name="Magnuson J."/>
            <person name="Mondo S."/>
            <person name="Nolan M."/>
            <person name="Ohm R."/>
            <person name="Pangilinan J."/>
            <person name="Park H.-J."/>
            <person name="Ramirez L."/>
            <person name="Alfaro M."/>
            <person name="Sun H."/>
            <person name="Tritt A."/>
            <person name="Yoshinaga Y."/>
            <person name="Zwiers L.-H."/>
            <person name="Turgeon B."/>
            <person name="Goodwin S."/>
            <person name="Spatafora J."/>
            <person name="Crous P."/>
            <person name="Grigoriev I."/>
        </authorList>
    </citation>
    <scope>NUCLEOTIDE SEQUENCE</scope>
    <source>
        <strain evidence="3">CBS 262.69</strain>
    </source>
</reference>
<keyword evidence="2" id="KW-0732">Signal</keyword>
<evidence type="ECO:0000256" key="1">
    <source>
        <dbReference type="SAM" id="MobiDB-lite"/>
    </source>
</evidence>